<name>A0A1F5TNY6_9BACT</name>
<evidence type="ECO:0000313" key="3">
    <source>
        <dbReference type="Proteomes" id="UP000177579"/>
    </source>
</evidence>
<feature type="signal peptide" evidence="1">
    <location>
        <begin position="1"/>
        <end position="20"/>
    </location>
</feature>
<keyword evidence="1" id="KW-0732">Signal</keyword>
<proteinExistence type="predicted"/>
<reference evidence="2 3" key="1">
    <citation type="journal article" date="2016" name="Nat. Commun.">
        <title>Thousands of microbial genomes shed light on interconnected biogeochemical processes in an aquifer system.</title>
        <authorList>
            <person name="Anantharaman K."/>
            <person name="Brown C.T."/>
            <person name="Hug L.A."/>
            <person name="Sharon I."/>
            <person name="Castelle C.J."/>
            <person name="Probst A.J."/>
            <person name="Thomas B.C."/>
            <person name="Singh A."/>
            <person name="Wilkins M.J."/>
            <person name="Karaoz U."/>
            <person name="Brodie E.L."/>
            <person name="Williams K.H."/>
            <person name="Hubbard S.S."/>
            <person name="Banfield J.F."/>
        </authorList>
    </citation>
    <scope>NUCLEOTIDE SEQUENCE [LARGE SCALE GENOMIC DNA]</scope>
</reference>
<dbReference type="AlphaFoldDB" id="A0A1F5TNY6"/>
<protein>
    <recommendedName>
        <fullName evidence="4">Lipoprotein</fullName>
    </recommendedName>
</protein>
<dbReference type="PROSITE" id="PS51257">
    <property type="entry name" value="PROKAR_LIPOPROTEIN"/>
    <property type="match status" value="1"/>
</dbReference>
<evidence type="ECO:0000313" key="2">
    <source>
        <dbReference type="EMBL" id="OGF40528.1"/>
    </source>
</evidence>
<sequence length="171" mass="18690">MNKKFLKMSIIFGLAVFLSACQSPSEKVIEKVNENVIEKAIEDSMGGNTEVDLNEGNINIETENGTMQAGQDVSLPDNFPSDVYVYEGKLAAVVFNEANNGFNLTIETKDVLDDIKSVYENKLEEDGWVVNQSMNLGGVLYLGAEKNGRVISITASQTDETTMLVINVGNK</sequence>
<dbReference type="EMBL" id="MFGO01000026">
    <property type="protein sequence ID" value="OGF40528.1"/>
    <property type="molecule type" value="Genomic_DNA"/>
</dbReference>
<evidence type="ECO:0008006" key="4">
    <source>
        <dbReference type="Google" id="ProtNLM"/>
    </source>
</evidence>
<accession>A0A1F5TNY6</accession>
<comment type="caution">
    <text evidence="2">The sequence shown here is derived from an EMBL/GenBank/DDBJ whole genome shotgun (WGS) entry which is preliminary data.</text>
</comment>
<organism evidence="2 3">
    <name type="scientific">Candidatus Falkowbacteria bacterium RIFOXYD2_FULL_34_120</name>
    <dbReference type="NCBI Taxonomy" id="1798007"/>
    <lineage>
        <taxon>Bacteria</taxon>
        <taxon>Candidatus Falkowiibacteriota</taxon>
    </lineage>
</organism>
<evidence type="ECO:0000256" key="1">
    <source>
        <dbReference type="SAM" id="SignalP"/>
    </source>
</evidence>
<gene>
    <name evidence="2" type="ORF">A2531_04440</name>
</gene>
<dbReference type="Proteomes" id="UP000177579">
    <property type="component" value="Unassembled WGS sequence"/>
</dbReference>
<feature type="chain" id="PRO_5009521385" description="Lipoprotein" evidence="1">
    <location>
        <begin position="21"/>
        <end position="171"/>
    </location>
</feature>